<dbReference type="AlphaFoldDB" id="A0A225AT00"/>
<evidence type="ECO:0000313" key="4">
    <source>
        <dbReference type="EMBL" id="OKL64712.1"/>
    </source>
</evidence>
<gene>
    <name evidence="4" type="ORF">UA08_00525</name>
</gene>
<dbReference type="GeneID" id="31000280"/>
<organism evidence="4 5">
    <name type="scientific">Talaromyces atroroseus</name>
    <dbReference type="NCBI Taxonomy" id="1441469"/>
    <lineage>
        <taxon>Eukaryota</taxon>
        <taxon>Fungi</taxon>
        <taxon>Dikarya</taxon>
        <taxon>Ascomycota</taxon>
        <taxon>Pezizomycotina</taxon>
        <taxon>Eurotiomycetes</taxon>
        <taxon>Eurotiomycetidae</taxon>
        <taxon>Eurotiales</taxon>
        <taxon>Trichocomaceae</taxon>
        <taxon>Talaromyces</taxon>
        <taxon>Talaromyces sect. Trachyspermi</taxon>
    </lineage>
</organism>
<reference evidence="4 5" key="1">
    <citation type="submission" date="2015-06" db="EMBL/GenBank/DDBJ databases">
        <title>Talaromyces atroroseus IBT 11181 draft genome.</title>
        <authorList>
            <person name="Rasmussen K.B."/>
            <person name="Rasmussen S."/>
            <person name="Petersen B."/>
            <person name="Sicheritz-Ponten T."/>
            <person name="Mortensen U.H."/>
            <person name="Thrane U."/>
        </authorList>
    </citation>
    <scope>NUCLEOTIDE SEQUENCE [LARGE SCALE GENOMIC DNA]</scope>
    <source>
        <strain evidence="4 5">IBT 11181</strain>
    </source>
</reference>
<accession>A0A225AT00</accession>
<dbReference type="Proteomes" id="UP000214365">
    <property type="component" value="Unassembled WGS sequence"/>
</dbReference>
<evidence type="ECO:0000256" key="1">
    <source>
        <dbReference type="ARBA" id="ARBA00006484"/>
    </source>
</evidence>
<protein>
    <recommendedName>
        <fullName evidence="6">Short-chain dehydrogenase</fullName>
    </recommendedName>
</protein>
<comment type="similarity">
    <text evidence="1">Belongs to the short-chain dehydrogenases/reductases (SDR) family.</text>
</comment>
<evidence type="ECO:0000256" key="3">
    <source>
        <dbReference type="ARBA" id="ARBA00023002"/>
    </source>
</evidence>
<dbReference type="OrthoDB" id="191139at2759"/>
<dbReference type="GO" id="GO:0016491">
    <property type="term" value="F:oxidoreductase activity"/>
    <property type="evidence" value="ECO:0007669"/>
    <property type="project" value="UniProtKB-KW"/>
</dbReference>
<dbReference type="EMBL" id="LFMY01000001">
    <property type="protein sequence ID" value="OKL64712.1"/>
    <property type="molecule type" value="Genomic_DNA"/>
</dbReference>
<proteinExistence type="inferred from homology"/>
<dbReference type="SUPFAM" id="SSF51735">
    <property type="entry name" value="NAD(P)-binding Rossmann-fold domains"/>
    <property type="match status" value="1"/>
</dbReference>
<name>A0A225AT00_TALAT</name>
<sequence>MASLKSIWTNFFPPKPMFTEKNVPNLEGKVYVVTGSNTGIGKEVASVLYSQHARVYVAARSAERAATAIADIEKLYPDSKGSLEFLRLDLADLSTIKGTVEEFLAKENKLNVLFNNAGLQTPNPGTTKQGYEIQLGVNCLGTFLLTKLLTPILIQTAQAEQSYASNSVRVVWVCSAGTEMGAEKSVGLHMDNLDYHIAKDGMYKYAISKVGDYLYGVEYAKRHRKDGIVSVPLNPGNLASDLYRDQTNWLFRMFLMLITHPVKLGAYTELYAGVSEDVTIEKSGSWLIPWGRFYPISQDLVQATKPEDEGGAGTSLKFWDWSEEQVKKFV</sequence>
<evidence type="ECO:0008006" key="6">
    <source>
        <dbReference type="Google" id="ProtNLM"/>
    </source>
</evidence>
<dbReference type="InterPro" id="IPR002347">
    <property type="entry name" value="SDR_fam"/>
</dbReference>
<dbReference type="RefSeq" id="XP_020124833.1">
    <property type="nucleotide sequence ID" value="XM_020260341.1"/>
</dbReference>
<evidence type="ECO:0000313" key="5">
    <source>
        <dbReference type="Proteomes" id="UP000214365"/>
    </source>
</evidence>
<dbReference type="PANTHER" id="PTHR24320">
    <property type="entry name" value="RETINOL DEHYDROGENASE"/>
    <property type="match status" value="1"/>
</dbReference>
<dbReference type="PANTHER" id="PTHR24320:SF236">
    <property type="entry name" value="SHORT-CHAIN DEHYDROGENASE-RELATED"/>
    <property type="match status" value="1"/>
</dbReference>
<dbReference type="Pfam" id="PF00106">
    <property type="entry name" value="adh_short"/>
    <property type="match status" value="1"/>
</dbReference>
<dbReference type="PRINTS" id="PR00081">
    <property type="entry name" value="GDHRDH"/>
</dbReference>
<keyword evidence="5" id="KW-1185">Reference proteome</keyword>
<dbReference type="Gene3D" id="3.40.50.720">
    <property type="entry name" value="NAD(P)-binding Rossmann-like Domain"/>
    <property type="match status" value="1"/>
</dbReference>
<comment type="caution">
    <text evidence="4">The sequence shown here is derived from an EMBL/GenBank/DDBJ whole genome shotgun (WGS) entry which is preliminary data.</text>
</comment>
<keyword evidence="2" id="KW-0521">NADP</keyword>
<dbReference type="InterPro" id="IPR036291">
    <property type="entry name" value="NAD(P)-bd_dom_sf"/>
</dbReference>
<dbReference type="STRING" id="1441469.A0A225AT00"/>
<keyword evidence="3" id="KW-0560">Oxidoreductase</keyword>
<evidence type="ECO:0000256" key="2">
    <source>
        <dbReference type="ARBA" id="ARBA00022857"/>
    </source>
</evidence>